<keyword evidence="1" id="KW-0433">Leucine-rich repeat</keyword>
<dbReference type="PANTHER" id="PTHR46652:SF3">
    <property type="entry name" value="LEUCINE-RICH REPEAT-CONTAINING PROTEIN 9"/>
    <property type="match status" value="1"/>
</dbReference>
<dbReference type="Gene3D" id="3.80.10.10">
    <property type="entry name" value="Ribonuclease Inhibitor"/>
    <property type="match status" value="2"/>
</dbReference>
<dbReference type="SUPFAM" id="SSF52058">
    <property type="entry name" value="L domain-like"/>
    <property type="match status" value="2"/>
</dbReference>
<dbReference type="VEuPathDB" id="TriTrypDB:LdCL_290035900"/>
<evidence type="ECO:0000313" key="5">
    <source>
        <dbReference type="Proteomes" id="UP000318821"/>
    </source>
</evidence>
<evidence type="ECO:0000256" key="3">
    <source>
        <dbReference type="SAM" id="MobiDB-lite"/>
    </source>
</evidence>
<dbReference type="InterPro" id="IPR032675">
    <property type="entry name" value="LRR_dom_sf"/>
</dbReference>
<dbReference type="PANTHER" id="PTHR46652">
    <property type="entry name" value="LEUCINE-RICH REPEAT AND IQ DOMAIN-CONTAINING PROTEIN 1-RELATED"/>
    <property type="match status" value="1"/>
</dbReference>
<dbReference type="Proteomes" id="UP000318821">
    <property type="component" value="Unassembled WGS sequence"/>
</dbReference>
<dbReference type="EMBL" id="RHLD01000010">
    <property type="protein sequence ID" value="TPP50613.1"/>
    <property type="molecule type" value="Genomic_DNA"/>
</dbReference>
<evidence type="ECO:0000256" key="2">
    <source>
        <dbReference type="ARBA" id="ARBA00022737"/>
    </source>
</evidence>
<comment type="caution">
    <text evidence="4">The sequence shown here is derived from an EMBL/GenBank/DDBJ whole genome shotgun (WGS) entry which is preliminary data.</text>
</comment>
<dbReference type="VEuPathDB" id="TriTrypDB:LdBPK_292980.1"/>
<dbReference type="AlphaFoldDB" id="A0A504XPZ4"/>
<dbReference type="VEuPathDB" id="TriTrypDB:LdCL_290036000"/>
<evidence type="ECO:0000313" key="4">
    <source>
        <dbReference type="EMBL" id="TPP50613.1"/>
    </source>
</evidence>
<protein>
    <recommendedName>
        <fullName evidence="6">Leucine Rich repeat family protein</fullName>
    </recommendedName>
</protein>
<organism evidence="4 5">
    <name type="scientific">Leishmania donovani</name>
    <dbReference type="NCBI Taxonomy" id="5661"/>
    <lineage>
        <taxon>Eukaryota</taxon>
        <taxon>Discoba</taxon>
        <taxon>Euglenozoa</taxon>
        <taxon>Kinetoplastea</taxon>
        <taxon>Metakinetoplastina</taxon>
        <taxon>Trypanosomatida</taxon>
        <taxon>Trypanosomatidae</taxon>
        <taxon>Leishmaniinae</taxon>
        <taxon>Leishmania</taxon>
    </lineage>
</organism>
<sequence>MPPLYALFRATASAVVGSALASAHYAQRASALTSSVVEGPDAGTADAVASMRLQDQTIPWEIECDDFRHGYQANTVQLQILRLRAEYAASSGEKSPVIRIVGFFPGVASKTVYEHLTNVTLRRGWDCNYTNFEQFSGKCPSTLAEVDALQRPFAAVANVRPCCSGDVCTLVPDVAGVVLDDHGWFTHRVGGPLLRRFGLADRLFQYERLTYEYYFGEGAAVTSTGAATASKMYDVLFSGSKRTREAASTAAPPLRAWLQANREAVPCEEVDMNFQHILLVPIADAEAQLFRNSDQLRSLCTMGSMIDVTSTKLVYDVWKDTQQRVLDGAASSPGTLLIMSSANNVGIPALLPRWAQKTILSTMSHKAYGYLLKACQEYSTVQLTLFRAGHSGARDLSTVRGGPVLEVVHLCSYRWVKSPSTVDRAVWLLMAVFEGASILYTRQALVAKVLDCRGCSAVTDPSHLARSAEVEVACLRDCDESALGPLQSLAGISASEVPGTLAQTSPTREMERVADDVQRAHQSLLPTETYRISGNKGLQLLDALAYDPLALALCSLSGRASFAVAAVSPSARLYSELLFGAIGNSNPTVDLSGNRVFHTVEYGRVPYDLRQVLYFSGWWLKKSALPLKAKGASAMYTLLAAPADVSSRVEAVELGLKEYYALNPYALQPERVDARVTGEIDNALCTALASPTLHLRSLHVGGCSNTTLQLIWKLPQLTDLSINGMHGAQLSMDRLACACRLKSLSLVGAQFEQLAFFEVCRALVDVNLVYCRDLRSLGPLARAAQLRYLTVSNSDVENIDGLDECVSLESVRFIECERLTSLAPLAGAPRLRTLSATRCALRDIHGLHTCPHLESADFSCCAELLSLAPLSGSPRLKTINAAWSGVEDIQGLHLCPQLETVDFTELKQLRSLTALTGAVRLRVINAMLSGTETVDGLNRCLQLESVNLTDSRRLTSLAPLAGAPRLRILNARGCPVTLIDGLGTCPQLEHVSFQCAKGLTSLLPLAGAAQLRVVDASWTGLQSVDGLDRCSRLECVDFTGCRGVVSLAPLSGSPRLRVIKASESAVNNVDGLNTCPQLERLHVNRCTRLASLAPLAGAPRLHSINACWSGLENVSGLNRCPRLVFLDVSHCRQLRSLAPLSGSPSLRRIEANHSALQHLDDVDISAKVHFDYVWIRLSRRGRNPATASHDDAPTMGGGSKPHMIPKGPITGCA</sequence>
<dbReference type="VEuPathDB" id="TriTrypDB:LDHU3_29.4370"/>
<evidence type="ECO:0000256" key="1">
    <source>
        <dbReference type="ARBA" id="ARBA00022614"/>
    </source>
</evidence>
<feature type="region of interest" description="Disordered" evidence="3">
    <location>
        <begin position="1183"/>
        <end position="1213"/>
    </location>
</feature>
<evidence type="ECO:0008006" key="6">
    <source>
        <dbReference type="Google" id="ProtNLM"/>
    </source>
</evidence>
<dbReference type="VEuPathDB" id="TriTrypDB:LdBPK_131440.1"/>
<accession>A0A504XPZ4</accession>
<keyword evidence="2" id="KW-0677">Repeat</keyword>
<reference evidence="5" key="1">
    <citation type="submission" date="2019-02" db="EMBL/GenBank/DDBJ databases">
        <title>FDA dAtabase for Regulatory Grade micrObial Sequences (FDA-ARGOS): Supporting development and validation of Infectious Disease Dx tests.</title>
        <authorList>
            <person name="Duncan R."/>
            <person name="Fisher C."/>
            <person name="Tallon L."/>
            <person name="Sadzewicz L."/>
            <person name="Sengamalay N."/>
            <person name="Ott S."/>
            <person name="Godinez A."/>
            <person name="Nagaraj S."/>
            <person name="Vavikolanu K."/>
            <person name="Vyas G."/>
            <person name="Nadendla S."/>
            <person name="Aluvathingal J."/>
            <person name="Sichtig H."/>
        </authorList>
    </citation>
    <scope>NUCLEOTIDE SEQUENCE [LARGE SCALE GENOMIC DNA]</scope>
    <source>
        <strain evidence="5">FDAARGOS_360</strain>
    </source>
</reference>
<proteinExistence type="predicted"/>
<name>A0A504XPZ4_LEIDO</name>
<dbReference type="InterPro" id="IPR050836">
    <property type="entry name" value="SDS22/Internalin_LRR"/>
</dbReference>
<gene>
    <name evidence="4" type="ORF">CGC20_24630</name>
</gene>
<dbReference type="VEuPathDB" id="TriTrypDB:LDHU3_29.4340"/>